<dbReference type="Pfam" id="PF22486">
    <property type="entry name" value="MATH_2"/>
    <property type="match status" value="1"/>
</dbReference>
<dbReference type="PANTHER" id="PTHR46162">
    <property type="entry name" value="TRAF-LIKE FAMILY PROTEIN"/>
    <property type="match status" value="1"/>
</dbReference>
<dbReference type="EMBL" id="PNBA02000006">
    <property type="protein sequence ID" value="KAG6419887.1"/>
    <property type="molecule type" value="Genomic_DNA"/>
</dbReference>
<dbReference type="InterPro" id="IPR008974">
    <property type="entry name" value="TRAF-like"/>
</dbReference>
<evidence type="ECO:0000259" key="1">
    <source>
        <dbReference type="PROSITE" id="PS50144"/>
    </source>
</evidence>
<comment type="caution">
    <text evidence="2">The sequence shown here is derived from an EMBL/GenBank/DDBJ whole genome shotgun (WGS) entry which is preliminary data.</text>
</comment>
<sequence length="191" mass="21918">MKIQCFSLLSNYAIDEYESRVFESGVYKWVTLYLDRKLIIYPNGDTDEDYTFSVSFSIADIDYLPAGWEVNAIFAFFIHNQIKDNYVCFRGPARRFNAVIPRWGLSKLISKETLMEPTNGYVADDNCVFGAEVLVVKSERVNECLITRWFTSSCTGWGFHEFVSIADMTDDCCFVEIEITLQAVVLEAPEI</sequence>
<gene>
    <name evidence="2" type="ORF">SASPL_116399</name>
</gene>
<dbReference type="InterPro" id="IPR002083">
    <property type="entry name" value="MATH/TRAF_dom"/>
</dbReference>
<dbReference type="SUPFAM" id="SSF49599">
    <property type="entry name" value="TRAF domain-like"/>
    <property type="match status" value="1"/>
</dbReference>
<proteinExistence type="predicted"/>
<reference evidence="2" key="2">
    <citation type="submission" date="2020-08" db="EMBL/GenBank/DDBJ databases">
        <title>Plant Genome Project.</title>
        <authorList>
            <person name="Zhang R.-G."/>
        </authorList>
    </citation>
    <scope>NUCLEOTIDE SEQUENCE</scope>
    <source>
        <strain evidence="2">Huo1</strain>
        <tissue evidence="2">Leaf</tissue>
    </source>
</reference>
<feature type="domain" description="MATH" evidence="1">
    <location>
        <begin position="1"/>
        <end position="133"/>
    </location>
</feature>
<dbReference type="Proteomes" id="UP000298416">
    <property type="component" value="Unassembled WGS sequence"/>
</dbReference>
<name>A0A8X8XWA7_SALSN</name>
<protein>
    <recommendedName>
        <fullName evidence="1">MATH domain-containing protein</fullName>
    </recommendedName>
</protein>
<accession>A0A8X8XWA7</accession>
<evidence type="ECO:0000313" key="2">
    <source>
        <dbReference type="EMBL" id="KAG6419887.1"/>
    </source>
</evidence>
<keyword evidence="3" id="KW-1185">Reference proteome</keyword>
<dbReference type="Gene3D" id="2.60.210.10">
    <property type="entry name" value="Apoptosis, Tumor Necrosis Factor Receptor Associated Protein 2, Chain A"/>
    <property type="match status" value="1"/>
</dbReference>
<dbReference type="PANTHER" id="PTHR46162:SF20">
    <property type="entry name" value="UBIQUITIN CARBOXYL-TERMINAL HYDROLASE 7-LIKE ISOFORM X1"/>
    <property type="match status" value="1"/>
</dbReference>
<dbReference type="PROSITE" id="PS50144">
    <property type="entry name" value="MATH"/>
    <property type="match status" value="1"/>
</dbReference>
<evidence type="ECO:0000313" key="3">
    <source>
        <dbReference type="Proteomes" id="UP000298416"/>
    </source>
</evidence>
<dbReference type="AlphaFoldDB" id="A0A8X8XWA7"/>
<dbReference type="CDD" id="cd00121">
    <property type="entry name" value="MATH"/>
    <property type="match status" value="1"/>
</dbReference>
<organism evidence="2">
    <name type="scientific">Salvia splendens</name>
    <name type="common">Scarlet sage</name>
    <dbReference type="NCBI Taxonomy" id="180675"/>
    <lineage>
        <taxon>Eukaryota</taxon>
        <taxon>Viridiplantae</taxon>
        <taxon>Streptophyta</taxon>
        <taxon>Embryophyta</taxon>
        <taxon>Tracheophyta</taxon>
        <taxon>Spermatophyta</taxon>
        <taxon>Magnoliopsida</taxon>
        <taxon>eudicotyledons</taxon>
        <taxon>Gunneridae</taxon>
        <taxon>Pentapetalae</taxon>
        <taxon>asterids</taxon>
        <taxon>lamiids</taxon>
        <taxon>Lamiales</taxon>
        <taxon>Lamiaceae</taxon>
        <taxon>Nepetoideae</taxon>
        <taxon>Mentheae</taxon>
        <taxon>Salviinae</taxon>
        <taxon>Salvia</taxon>
        <taxon>Salvia subgen. Calosphace</taxon>
        <taxon>core Calosphace</taxon>
    </lineage>
</organism>
<reference evidence="2" key="1">
    <citation type="submission" date="2018-01" db="EMBL/GenBank/DDBJ databases">
        <authorList>
            <person name="Mao J.F."/>
        </authorList>
    </citation>
    <scope>NUCLEOTIDE SEQUENCE</scope>
    <source>
        <strain evidence="2">Huo1</strain>
        <tissue evidence="2">Leaf</tissue>
    </source>
</reference>